<feature type="non-terminal residue" evidence="2">
    <location>
        <position position="1"/>
    </location>
</feature>
<accession>A0A7U2NRE5</accession>
<dbReference type="InterPro" id="IPR029063">
    <property type="entry name" value="SAM-dependent_MTases_sf"/>
</dbReference>
<name>A0A7U2NRE5_PHANO</name>
<dbReference type="CDD" id="cd02440">
    <property type="entry name" value="AdoMet_MTases"/>
    <property type="match status" value="1"/>
</dbReference>
<dbReference type="OrthoDB" id="3767922at2759"/>
<dbReference type="VEuPathDB" id="FungiDB:JI435_163540"/>
<dbReference type="PANTHER" id="PTHR43591:SF50">
    <property type="entry name" value="METHYLTRANSFERASE DOMAIN-CONTAINING PROTEIN-RELATED"/>
    <property type="match status" value="1"/>
</dbReference>
<proteinExistence type="predicted"/>
<reference evidence="3" key="1">
    <citation type="journal article" date="2021" name="BMC Genomics">
        <title>Chromosome-level genome assembly and manually-curated proteome of model necrotroph Parastagonospora nodorum Sn15 reveals a genome-wide trove of candidate effector homologs, and redundancy of virulence-related functions within an accessory chromosome.</title>
        <authorList>
            <person name="Bertazzoni S."/>
            <person name="Jones D.A.B."/>
            <person name="Phan H.T."/>
            <person name="Tan K.-C."/>
            <person name="Hane J.K."/>
        </authorList>
    </citation>
    <scope>NUCLEOTIDE SEQUENCE [LARGE SCALE GENOMIC DNA]</scope>
    <source>
        <strain evidence="3">SN15 / ATCC MYA-4574 / FGSC 10173)</strain>
    </source>
</reference>
<dbReference type="Proteomes" id="UP000663193">
    <property type="component" value="Chromosome 23"/>
</dbReference>
<feature type="domain" description="Methyltransferase type 12" evidence="1">
    <location>
        <begin position="99"/>
        <end position="193"/>
    </location>
</feature>
<protein>
    <recommendedName>
        <fullName evidence="1">Methyltransferase type 12 domain-containing protein</fullName>
    </recommendedName>
</protein>
<sequence>ARLGESSALFSKWNSTPMLYTVFEKMASQADASHSSDMAATNDILLSRQDQPTSLGPYLLGRSYFSSSRLNLSHFLWKQVLGFNIHPHIPTSGFKRIIDVATGTGIWPLDVASEYADCEVDGCDISLEQCSPKEFMPRIRKLGVWDLFEEPPEEMRGRYDVVHVRLVVFVVRNNNPRPLIANMMKLLKPGGWLQWDELDLSGSHLETVSGKDMEAPTASAALKRVQGVGVNHWASNLAAILEEEGLENAHKDVYIIPPPWVKIFSDTHLMVEEEMSLRMPEEKKQAKQREIAAISEESKQGTIISTPLMVTVARKPLTPN</sequence>
<evidence type="ECO:0000259" key="1">
    <source>
        <dbReference type="Pfam" id="PF08242"/>
    </source>
</evidence>
<gene>
    <name evidence="2" type="ORF">JI435_163540</name>
</gene>
<evidence type="ECO:0000313" key="3">
    <source>
        <dbReference type="Proteomes" id="UP000663193"/>
    </source>
</evidence>
<evidence type="ECO:0000313" key="2">
    <source>
        <dbReference type="EMBL" id="QRD07667.1"/>
    </source>
</evidence>
<dbReference type="SUPFAM" id="SSF53335">
    <property type="entry name" value="S-adenosyl-L-methionine-dependent methyltransferases"/>
    <property type="match status" value="1"/>
</dbReference>
<dbReference type="Pfam" id="PF08242">
    <property type="entry name" value="Methyltransf_12"/>
    <property type="match status" value="1"/>
</dbReference>
<dbReference type="AlphaFoldDB" id="A0A7U2NRE5"/>
<dbReference type="Gene3D" id="3.40.50.150">
    <property type="entry name" value="Vaccinia Virus protein VP39"/>
    <property type="match status" value="1"/>
</dbReference>
<dbReference type="InterPro" id="IPR013217">
    <property type="entry name" value="Methyltransf_12"/>
</dbReference>
<dbReference type="EMBL" id="CP069045">
    <property type="protein sequence ID" value="QRD07667.1"/>
    <property type="molecule type" value="Genomic_DNA"/>
</dbReference>
<organism evidence="2 3">
    <name type="scientific">Phaeosphaeria nodorum (strain SN15 / ATCC MYA-4574 / FGSC 10173)</name>
    <name type="common">Glume blotch fungus</name>
    <name type="synonym">Parastagonospora nodorum</name>
    <dbReference type="NCBI Taxonomy" id="321614"/>
    <lineage>
        <taxon>Eukaryota</taxon>
        <taxon>Fungi</taxon>
        <taxon>Dikarya</taxon>
        <taxon>Ascomycota</taxon>
        <taxon>Pezizomycotina</taxon>
        <taxon>Dothideomycetes</taxon>
        <taxon>Pleosporomycetidae</taxon>
        <taxon>Pleosporales</taxon>
        <taxon>Pleosporineae</taxon>
        <taxon>Phaeosphaeriaceae</taxon>
        <taxon>Parastagonospora</taxon>
    </lineage>
</organism>
<keyword evidence="3" id="KW-1185">Reference proteome</keyword>
<dbReference type="PANTHER" id="PTHR43591">
    <property type="entry name" value="METHYLTRANSFERASE"/>
    <property type="match status" value="1"/>
</dbReference>